<dbReference type="InterPro" id="IPR037069">
    <property type="entry name" value="AcylCoA_DH/ox_N_sf"/>
</dbReference>
<evidence type="ECO:0000256" key="5">
    <source>
        <dbReference type="ARBA" id="ARBA00023002"/>
    </source>
</evidence>
<dbReference type="Pfam" id="PF02770">
    <property type="entry name" value="Acyl-CoA_dh_M"/>
    <property type="match status" value="1"/>
</dbReference>
<dbReference type="GO" id="GO:0005886">
    <property type="term" value="C:plasma membrane"/>
    <property type="evidence" value="ECO:0007669"/>
    <property type="project" value="TreeGrafter"/>
</dbReference>
<dbReference type="SUPFAM" id="SSF47203">
    <property type="entry name" value="Acyl-CoA dehydrogenase C-terminal domain-like"/>
    <property type="match status" value="1"/>
</dbReference>
<dbReference type="GO" id="GO:0016627">
    <property type="term" value="F:oxidoreductase activity, acting on the CH-CH group of donors"/>
    <property type="evidence" value="ECO:0007669"/>
    <property type="project" value="InterPro"/>
</dbReference>
<gene>
    <name evidence="10" type="ORF">Kalk_16925</name>
</gene>
<evidence type="ECO:0000256" key="6">
    <source>
        <dbReference type="RuleBase" id="RU362125"/>
    </source>
</evidence>
<evidence type="ECO:0000256" key="2">
    <source>
        <dbReference type="ARBA" id="ARBA00009347"/>
    </source>
</evidence>
<dbReference type="OrthoDB" id="9769473at2"/>
<feature type="domain" description="Acyl-CoA dehydrogenase/oxidase N-terminal" evidence="9">
    <location>
        <begin position="7"/>
        <end position="123"/>
    </location>
</feature>
<dbReference type="InterPro" id="IPR009075">
    <property type="entry name" value="AcylCo_DH/oxidase_C"/>
</dbReference>
<dbReference type="GO" id="GO:0050660">
    <property type="term" value="F:flavin adenine dinucleotide binding"/>
    <property type="evidence" value="ECO:0007669"/>
    <property type="project" value="InterPro"/>
</dbReference>
<name>A0A2K9LNS2_9GAMM</name>
<keyword evidence="5 6" id="KW-0560">Oxidoreductase</keyword>
<dbReference type="InterPro" id="IPR013786">
    <property type="entry name" value="AcylCoA_DH/ox_N"/>
</dbReference>
<dbReference type="InterPro" id="IPR036250">
    <property type="entry name" value="AcylCo_DH-like_C"/>
</dbReference>
<evidence type="ECO:0000313" key="10">
    <source>
        <dbReference type="EMBL" id="AUM14006.1"/>
    </source>
</evidence>
<keyword evidence="4 6" id="KW-0274">FAD</keyword>
<dbReference type="Gene3D" id="1.20.140.10">
    <property type="entry name" value="Butyryl-CoA Dehydrogenase, subunit A, domain 3"/>
    <property type="match status" value="1"/>
</dbReference>
<protein>
    <submittedName>
        <fullName evidence="10">Acyl-CoA dehydrogenase</fullName>
    </submittedName>
</protein>
<sequence>MDLSVKPEYRQFREEVREFLNQALTDDIRAAGRLGTSVFHDKERAMAWQKILHAKGWVAPHWPVAYGGTGWDVVQRSIFAEESLQADAPMLIPMGLQMCGPCIIGCGTQEQKDYYLPRILSGEDFWCQGYSEPGAGSDLAALQTSAVSDGDDYIVNGAKIWTTYAHYANKIFCLVRTDKECKPQQGITFLLMDMDAPGVTVEPIIGLDGVREQNTVYFDNVRVPKKNRIGEENQGWTVAKFLLTFERGGQEYAPGLYQYLRHIKAAAEQEGDGFGGRLADDPHFMRRVSEVEIQISALEFTENRIKAALGSGQSPGAVASMTKIVGTELSQKLTELAIEAVGVAGLPWQLDALEPGAGVAPIGPEYALTAMPRYLNTRATTIYGGSNEIQRGIIAKMVLGL</sequence>
<comment type="cofactor">
    <cofactor evidence="1 6">
        <name>FAD</name>
        <dbReference type="ChEBI" id="CHEBI:57692"/>
    </cofactor>
</comment>
<evidence type="ECO:0000259" key="7">
    <source>
        <dbReference type="Pfam" id="PF00441"/>
    </source>
</evidence>
<organism evidence="10 11">
    <name type="scientific">Ketobacter alkanivorans</name>
    <dbReference type="NCBI Taxonomy" id="1917421"/>
    <lineage>
        <taxon>Bacteria</taxon>
        <taxon>Pseudomonadati</taxon>
        <taxon>Pseudomonadota</taxon>
        <taxon>Gammaproteobacteria</taxon>
        <taxon>Pseudomonadales</taxon>
        <taxon>Ketobacteraceae</taxon>
        <taxon>Ketobacter</taxon>
    </lineage>
</organism>
<dbReference type="SUPFAM" id="SSF56645">
    <property type="entry name" value="Acyl-CoA dehydrogenase NM domain-like"/>
    <property type="match status" value="1"/>
</dbReference>
<dbReference type="Pfam" id="PF00441">
    <property type="entry name" value="Acyl-CoA_dh_1"/>
    <property type="match status" value="1"/>
</dbReference>
<dbReference type="AlphaFoldDB" id="A0A2K9LNS2"/>
<dbReference type="Gene3D" id="1.10.540.10">
    <property type="entry name" value="Acyl-CoA dehydrogenase/oxidase, N-terminal domain"/>
    <property type="match status" value="1"/>
</dbReference>
<dbReference type="RefSeq" id="WP_101895381.1">
    <property type="nucleotide sequence ID" value="NZ_CP022684.1"/>
</dbReference>
<reference evidence="11" key="1">
    <citation type="submission" date="2017-08" db="EMBL/GenBank/DDBJ databases">
        <title>Direct submision.</title>
        <authorList>
            <person name="Kim S.-J."/>
            <person name="Rhee S.-K."/>
        </authorList>
    </citation>
    <scope>NUCLEOTIDE SEQUENCE [LARGE SCALE GENOMIC DNA]</scope>
    <source>
        <strain evidence="11">GI5</strain>
    </source>
</reference>
<dbReference type="Proteomes" id="UP000235116">
    <property type="component" value="Chromosome"/>
</dbReference>
<evidence type="ECO:0000256" key="1">
    <source>
        <dbReference type="ARBA" id="ARBA00001974"/>
    </source>
</evidence>
<evidence type="ECO:0000259" key="9">
    <source>
        <dbReference type="Pfam" id="PF02771"/>
    </source>
</evidence>
<feature type="domain" description="Acyl-CoA oxidase/dehydrogenase middle" evidence="8">
    <location>
        <begin position="127"/>
        <end position="221"/>
    </location>
</feature>
<dbReference type="InterPro" id="IPR006091">
    <property type="entry name" value="Acyl-CoA_Oxase/DH_mid-dom"/>
</dbReference>
<dbReference type="PANTHER" id="PTHR43292">
    <property type="entry name" value="ACYL-COA DEHYDROGENASE"/>
    <property type="match status" value="1"/>
</dbReference>
<evidence type="ECO:0000259" key="8">
    <source>
        <dbReference type="Pfam" id="PF02770"/>
    </source>
</evidence>
<evidence type="ECO:0000313" key="11">
    <source>
        <dbReference type="Proteomes" id="UP000235116"/>
    </source>
</evidence>
<evidence type="ECO:0000256" key="3">
    <source>
        <dbReference type="ARBA" id="ARBA00022630"/>
    </source>
</evidence>
<dbReference type="InterPro" id="IPR052161">
    <property type="entry name" value="Mycobact_Acyl-CoA_DH"/>
</dbReference>
<feature type="domain" description="Acyl-CoA dehydrogenase/oxidase C-terminal" evidence="7">
    <location>
        <begin position="233"/>
        <end position="398"/>
    </location>
</feature>
<dbReference type="Gene3D" id="2.40.110.10">
    <property type="entry name" value="Butyryl-CoA Dehydrogenase, subunit A, domain 2"/>
    <property type="match status" value="1"/>
</dbReference>
<dbReference type="InterPro" id="IPR046373">
    <property type="entry name" value="Acyl-CoA_Oxase/DH_mid-dom_sf"/>
</dbReference>
<keyword evidence="3 6" id="KW-0285">Flavoprotein</keyword>
<keyword evidence="11" id="KW-1185">Reference proteome</keyword>
<dbReference type="KEGG" id="kak:Kalk_16925"/>
<comment type="similarity">
    <text evidence="2 6">Belongs to the acyl-CoA dehydrogenase family.</text>
</comment>
<accession>A0A2K9LNS2</accession>
<evidence type="ECO:0000256" key="4">
    <source>
        <dbReference type="ARBA" id="ARBA00022827"/>
    </source>
</evidence>
<dbReference type="InterPro" id="IPR009100">
    <property type="entry name" value="AcylCoA_DH/oxidase_NM_dom_sf"/>
</dbReference>
<proteinExistence type="inferred from homology"/>
<dbReference type="Pfam" id="PF02771">
    <property type="entry name" value="Acyl-CoA_dh_N"/>
    <property type="match status" value="1"/>
</dbReference>
<dbReference type="EMBL" id="CP022684">
    <property type="protein sequence ID" value="AUM14006.1"/>
    <property type="molecule type" value="Genomic_DNA"/>
</dbReference>
<dbReference type="PANTHER" id="PTHR43292:SF3">
    <property type="entry name" value="ACYL-COA DEHYDROGENASE FADE29"/>
    <property type="match status" value="1"/>
</dbReference>